<sequence>MLTSRVWPASSGQEPCSPSPQNRVNLPQSALDAVSVMSSSGDVDTCQCFCTDSHEGHPGVEIICRLRNLPAYDDNPAVTLGQCLTFRKKSSQQQTKCIASGTRQEQKKNPFELLPPSYFLS</sequence>
<organism evidence="4 6">
    <name type="scientific">Batillaria attramentaria</name>
    <dbReference type="NCBI Taxonomy" id="370345"/>
    <lineage>
        <taxon>Eukaryota</taxon>
        <taxon>Metazoa</taxon>
        <taxon>Spiralia</taxon>
        <taxon>Lophotrochozoa</taxon>
        <taxon>Mollusca</taxon>
        <taxon>Gastropoda</taxon>
        <taxon>Caenogastropoda</taxon>
        <taxon>Sorbeoconcha</taxon>
        <taxon>Cerithioidea</taxon>
        <taxon>Batillariidae</taxon>
        <taxon>Batillaria</taxon>
    </lineage>
</organism>
<dbReference type="EMBL" id="JACVVK020000357">
    <property type="protein sequence ID" value="KAK7477156.1"/>
    <property type="molecule type" value="Genomic_DNA"/>
</dbReference>
<reference evidence="4" key="1">
    <citation type="submission" date="2020-09" db="EMBL/GenBank/DDBJ databases">
        <authorList>
            <person name="Won Y."/>
        </authorList>
    </citation>
    <scope>NUCLEOTIDE SEQUENCE</scope>
    <source>
        <strain evidence="4">Wonlab-2016</strain>
        <tissue evidence="4">Foot muscle</tissue>
    </source>
</reference>
<dbReference type="InterPro" id="IPR001662">
    <property type="entry name" value="EF1B_G_C"/>
</dbReference>
<evidence type="ECO:0000259" key="3">
    <source>
        <dbReference type="PROSITE" id="PS50040"/>
    </source>
</evidence>
<feature type="domain" description="EF-1-gamma C-terminal" evidence="3">
    <location>
        <begin position="107"/>
        <end position="121"/>
    </location>
</feature>
<dbReference type="AlphaFoldDB" id="A0ABD0JQN6"/>
<evidence type="ECO:0000256" key="2">
    <source>
        <dbReference type="SAM" id="MobiDB-lite"/>
    </source>
</evidence>
<dbReference type="PROSITE" id="PS50040">
    <property type="entry name" value="EF1G_C"/>
    <property type="match status" value="1"/>
</dbReference>
<evidence type="ECO:0000256" key="1">
    <source>
        <dbReference type="PROSITE-ProRule" id="PRU00519"/>
    </source>
</evidence>
<reference evidence="4 6" key="2">
    <citation type="journal article" date="2023" name="Sci. Data">
        <title>Genome assembly of the Korean intertidal mud-creeper Batillaria attramentaria.</title>
        <authorList>
            <person name="Patra A.K."/>
            <person name="Ho P.T."/>
            <person name="Jun S."/>
            <person name="Lee S.J."/>
            <person name="Kim Y."/>
            <person name="Won Y.J."/>
        </authorList>
    </citation>
    <scope>NUCLEOTIDE SEQUENCE [LARGE SCALE GENOMIC DNA]</scope>
    <source>
        <strain evidence="4">Wonlab-2016</strain>
    </source>
</reference>
<keyword evidence="1" id="KW-0251">Elongation factor</keyword>
<keyword evidence="1" id="KW-0648">Protein biosynthesis</keyword>
<gene>
    <name evidence="4" type="ORF">BaRGS_00031639</name>
    <name evidence="5" type="ORF">BaRGS_00031642</name>
</gene>
<feature type="region of interest" description="Disordered" evidence="2">
    <location>
        <begin position="1"/>
        <end position="24"/>
    </location>
</feature>
<comment type="caution">
    <text evidence="4">The sequence shown here is derived from an EMBL/GenBank/DDBJ whole genome shotgun (WGS) entry which is preliminary data.</text>
</comment>
<accession>A0ABD0JQN6</accession>
<evidence type="ECO:0000313" key="6">
    <source>
        <dbReference type="Proteomes" id="UP001519460"/>
    </source>
</evidence>
<evidence type="ECO:0000313" key="4">
    <source>
        <dbReference type="EMBL" id="KAK7477153.1"/>
    </source>
</evidence>
<dbReference type="GO" id="GO:0003746">
    <property type="term" value="F:translation elongation factor activity"/>
    <property type="evidence" value="ECO:0007669"/>
    <property type="project" value="UniProtKB-UniRule"/>
</dbReference>
<keyword evidence="6" id="KW-1185">Reference proteome</keyword>
<proteinExistence type="predicted"/>
<dbReference type="Proteomes" id="UP001519460">
    <property type="component" value="Unassembled WGS sequence"/>
</dbReference>
<protein>
    <recommendedName>
        <fullName evidence="3">EF-1-gamma C-terminal domain-containing protein</fullName>
    </recommendedName>
</protein>
<name>A0ABD0JQN6_9CAEN</name>
<evidence type="ECO:0000313" key="5">
    <source>
        <dbReference type="EMBL" id="KAK7477156.1"/>
    </source>
</evidence>
<feature type="compositionally biased region" description="Polar residues" evidence="2">
    <location>
        <begin position="10"/>
        <end position="24"/>
    </location>
</feature>
<dbReference type="EMBL" id="JACVVK020000357">
    <property type="protein sequence ID" value="KAK7477153.1"/>
    <property type="molecule type" value="Genomic_DNA"/>
</dbReference>
<reference evidence="4" key="3">
    <citation type="submission" date="2023-01" db="EMBL/GenBank/DDBJ databases">
        <authorList>
            <person name="Patra A."/>
        </authorList>
    </citation>
    <scope>NUCLEOTIDE SEQUENCE</scope>
    <source>
        <strain evidence="4">Wonlab-2016</strain>
        <tissue evidence="4">Foot muscle</tissue>
    </source>
</reference>